<feature type="compositionally biased region" description="Basic and acidic residues" evidence="1">
    <location>
        <begin position="30"/>
        <end position="54"/>
    </location>
</feature>
<feature type="compositionally biased region" description="Low complexity" evidence="1">
    <location>
        <begin position="55"/>
        <end position="66"/>
    </location>
</feature>
<name>A0A075GXE1_9EURY</name>
<evidence type="ECO:0000313" key="2">
    <source>
        <dbReference type="EMBL" id="AIF06463.1"/>
    </source>
</evidence>
<sequence>MAGKSPSKKTSSAKKAAATRKRNAAVKAKAKAEVERKAAAKKKEAAAAAKKKEAAAAAKNAELAAAAEKEQSDQDSKAIREWCNRYILGKPKPPELSSIEGFVEPWFMEKWVILPMDKRNSGHTEGGYEGDIRLSHSEQFGKGKIFGLQKPSQGPTGDFSLVSTHCRNTLFSKLDWVAQKKDEDNYPDIDEEANDVQFQICVSDSIRFETKLKIVHKPKPPDDTHRAWGPRSSNANGPTKIKLTCDEMVGPGAPLDKNGNPSPAKQWWSDNVAVGDAMILHPLDDEGQSFRIKIVKTREDLIAYMKETFDVDISGEWKR</sequence>
<organism evidence="2">
    <name type="scientific">uncultured marine group II/III euryarchaeote KM3_192_D09</name>
    <dbReference type="NCBI Taxonomy" id="1457965"/>
    <lineage>
        <taxon>Archaea</taxon>
        <taxon>Methanobacteriati</taxon>
        <taxon>Methanobacteriota</taxon>
        <taxon>environmental samples</taxon>
    </lineage>
</organism>
<dbReference type="AlphaFoldDB" id="A0A075GXE1"/>
<protein>
    <submittedName>
        <fullName evidence="2">Uncharacterized protein</fullName>
    </submittedName>
</protein>
<accession>A0A075GXE1</accession>
<proteinExistence type="predicted"/>
<reference evidence="2" key="1">
    <citation type="journal article" date="2014" name="Genome Biol. Evol.">
        <title>Pangenome evidence for extensive interdomain horizontal transfer affecting lineage core and shell genes in uncultured planktonic thaumarchaeota and euryarchaeota.</title>
        <authorList>
            <person name="Deschamps P."/>
            <person name="Zivanovic Y."/>
            <person name="Moreira D."/>
            <person name="Rodriguez-Valera F."/>
            <person name="Lopez-Garcia P."/>
        </authorList>
    </citation>
    <scope>NUCLEOTIDE SEQUENCE</scope>
</reference>
<feature type="region of interest" description="Disordered" evidence="1">
    <location>
        <begin position="1"/>
        <end position="75"/>
    </location>
</feature>
<dbReference type="EMBL" id="KF900771">
    <property type="protein sequence ID" value="AIF06463.1"/>
    <property type="molecule type" value="Genomic_DNA"/>
</dbReference>
<feature type="region of interest" description="Disordered" evidence="1">
    <location>
        <begin position="217"/>
        <end position="238"/>
    </location>
</feature>
<evidence type="ECO:0000256" key="1">
    <source>
        <dbReference type="SAM" id="MobiDB-lite"/>
    </source>
</evidence>